<comment type="caution">
    <text evidence="6">The sequence shown here is derived from an EMBL/GenBank/DDBJ whole genome shotgun (WGS) entry which is preliminary data.</text>
</comment>
<evidence type="ECO:0000256" key="4">
    <source>
        <dbReference type="SAM" id="SignalP"/>
    </source>
</evidence>
<feature type="domain" description="Solute-binding protein family 3/N-terminal" evidence="5">
    <location>
        <begin position="34"/>
        <end position="263"/>
    </location>
</feature>
<dbReference type="PANTHER" id="PTHR30085:SF7">
    <property type="entry name" value="AMINO-ACID ABC TRANSPORTER-BINDING PROTEIN YHDW-RELATED"/>
    <property type="match status" value="1"/>
</dbReference>
<sequence>MQNKVLTIALSAALGLTATAAQAATLDDVKAKGYIQCGVTGGVPGFSAPDANNVWAGLEVDFCRAVAAAIFDDPDAVRYTPLTSQERFAALSAGEIDILSRTTTWTMSRDTDLGITFVGTMYYDGQGFMVREADGIASALDLSGAAVCIESGTTTELNAADYFAANGMEFTPVVFTDQDEVVKAFEDGRCDVYTTDSSALAAERSKFANPDEYIILPEIISKEPLGPVVRQGDEQWFKINRWAYYALLEAEELGVTQANVDEMLGSDNPAVKRLLGVEGEFGTPIGLTNDWAYRIVKHIGNYGESYERHVGPETDIGLERGLNALWTDGGLQYAMPIR</sequence>
<organism evidence="6 7">
    <name type="scientific">Devosia nitrariae</name>
    <dbReference type="NCBI Taxonomy" id="2071872"/>
    <lineage>
        <taxon>Bacteria</taxon>
        <taxon>Pseudomonadati</taxon>
        <taxon>Pseudomonadota</taxon>
        <taxon>Alphaproteobacteria</taxon>
        <taxon>Hyphomicrobiales</taxon>
        <taxon>Devosiaceae</taxon>
        <taxon>Devosia</taxon>
    </lineage>
</organism>
<evidence type="ECO:0000256" key="2">
    <source>
        <dbReference type="ARBA" id="ARBA00022448"/>
    </source>
</evidence>
<feature type="chain" id="PRO_5047125682" evidence="4">
    <location>
        <begin position="24"/>
        <end position="338"/>
    </location>
</feature>
<dbReference type="Pfam" id="PF00497">
    <property type="entry name" value="SBP_bac_3"/>
    <property type="match status" value="1"/>
</dbReference>
<dbReference type="Gene3D" id="3.40.190.10">
    <property type="entry name" value="Periplasmic binding protein-like II"/>
    <property type="match status" value="2"/>
</dbReference>
<keyword evidence="2" id="KW-0813">Transport</keyword>
<proteinExistence type="inferred from homology"/>
<evidence type="ECO:0000313" key="7">
    <source>
        <dbReference type="Proteomes" id="UP001156691"/>
    </source>
</evidence>
<dbReference type="Proteomes" id="UP001156691">
    <property type="component" value="Unassembled WGS sequence"/>
</dbReference>
<reference evidence="7" key="1">
    <citation type="journal article" date="2019" name="Int. J. Syst. Evol. Microbiol.">
        <title>The Global Catalogue of Microorganisms (GCM) 10K type strain sequencing project: providing services to taxonomists for standard genome sequencing and annotation.</title>
        <authorList>
            <consortium name="The Broad Institute Genomics Platform"/>
            <consortium name="The Broad Institute Genome Sequencing Center for Infectious Disease"/>
            <person name="Wu L."/>
            <person name="Ma J."/>
        </authorList>
    </citation>
    <scope>NUCLEOTIDE SEQUENCE [LARGE SCALE GENOMIC DNA]</scope>
    <source>
        <strain evidence="7">NBRC 112416</strain>
    </source>
</reference>
<keyword evidence="3 4" id="KW-0732">Signal</keyword>
<dbReference type="SMART" id="SM00062">
    <property type="entry name" value="PBPb"/>
    <property type="match status" value="1"/>
</dbReference>
<evidence type="ECO:0000259" key="5">
    <source>
        <dbReference type="SMART" id="SM00062"/>
    </source>
</evidence>
<gene>
    <name evidence="6" type="ORF">GCM10010862_49520</name>
</gene>
<dbReference type="EMBL" id="BSNS01000024">
    <property type="protein sequence ID" value="GLQ57693.1"/>
    <property type="molecule type" value="Genomic_DNA"/>
</dbReference>
<feature type="signal peptide" evidence="4">
    <location>
        <begin position="1"/>
        <end position="23"/>
    </location>
</feature>
<dbReference type="InterPro" id="IPR051455">
    <property type="entry name" value="Bact_solute-bind_prot3"/>
</dbReference>
<accession>A0ABQ5WCT7</accession>
<dbReference type="CDD" id="cd13692">
    <property type="entry name" value="PBP2_BztA"/>
    <property type="match status" value="1"/>
</dbReference>
<evidence type="ECO:0000313" key="6">
    <source>
        <dbReference type="EMBL" id="GLQ57693.1"/>
    </source>
</evidence>
<protein>
    <submittedName>
        <fullName evidence="6">Amino acid ABC transporter substrate-binding protein</fullName>
    </submittedName>
</protein>
<dbReference type="PANTHER" id="PTHR30085">
    <property type="entry name" value="AMINO ACID ABC TRANSPORTER PERMEASE"/>
    <property type="match status" value="1"/>
</dbReference>
<dbReference type="InterPro" id="IPR001638">
    <property type="entry name" value="Solute-binding_3/MltF_N"/>
</dbReference>
<comment type="similarity">
    <text evidence="1">Belongs to the bacterial solute-binding protein 3 family.</text>
</comment>
<dbReference type="RefSeq" id="WP_284343068.1">
    <property type="nucleotide sequence ID" value="NZ_BSNS01000024.1"/>
</dbReference>
<dbReference type="SUPFAM" id="SSF53850">
    <property type="entry name" value="Periplasmic binding protein-like II"/>
    <property type="match status" value="1"/>
</dbReference>
<evidence type="ECO:0000256" key="1">
    <source>
        <dbReference type="ARBA" id="ARBA00010333"/>
    </source>
</evidence>
<name>A0ABQ5WCT7_9HYPH</name>
<keyword evidence="7" id="KW-1185">Reference proteome</keyword>
<evidence type="ECO:0000256" key="3">
    <source>
        <dbReference type="ARBA" id="ARBA00022729"/>
    </source>
</evidence>